<evidence type="ECO:0000313" key="2">
    <source>
        <dbReference type="EMBL" id="TFY51550.1"/>
    </source>
</evidence>
<name>A0A4Y9XN81_9APHY</name>
<organism evidence="2 3">
    <name type="scientific">Rhodofomes roseus</name>
    <dbReference type="NCBI Taxonomy" id="34475"/>
    <lineage>
        <taxon>Eukaryota</taxon>
        <taxon>Fungi</taxon>
        <taxon>Dikarya</taxon>
        <taxon>Basidiomycota</taxon>
        <taxon>Agaricomycotina</taxon>
        <taxon>Agaricomycetes</taxon>
        <taxon>Polyporales</taxon>
        <taxon>Rhodofomes</taxon>
    </lineage>
</organism>
<feature type="region of interest" description="Disordered" evidence="1">
    <location>
        <begin position="76"/>
        <end position="107"/>
    </location>
</feature>
<dbReference type="AlphaFoldDB" id="A0A4Y9XN81"/>
<gene>
    <name evidence="2" type="ORF">EVJ58_g10506</name>
</gene>
<dbReference type="Proteomes" id="UP000298390">
    <property type="component" value="Unassembled WGS sequence"/>
</dbReference>
<evidence type="ECO:0000313" key="3">
    <source>
        <dbReference type="Proteomes" id="UP000298390"/>
    </source>
</evidence>
<protein>
    <submittedName>
        <fullName evidence="2">Uncharacterized protein</fullName>
    </submittedName>
</protein>
<comment type="caution">
    <text evidence="2">The sequence shown here is derived from an EMBL/GenBank/DDBJ whole genome shotgun (WGS) entry which is preliminary data.</text>
</comment>
<accession>A0A4Y9XN81</accession>
<sequence length="107" mass="11403">MIHTANQPLREASNTYETVATVTAALCKVATVIVPRVPHGTGGIAGLVQTNSMVVRRTFTFRADVLPYSTNGRTFNRPGNLPSEGTGVLSCRSRTPTSVPDELKCDG</sequence>
<reference evidence="2 3" key="1">
    <citation type="submission" date="2019-01" db="EMBL/GenBank/DDBJ databases">
        <title>Genome sequencing of the rare red list fungi Fomitopsis rosea.</title>
        <authorList>
            <person name="Buettner E."/>
            <person name="Kellner H."/>
        </authorList>
    </citation>
    <scope>NUCLEOTIDE SEQUENCE [LARGE SCALE GENOMIC DNA]</scope>
    <source>
        <strain evidence="2 3">DSM 105464</strain>
    </source>
</reference>
<dbReference type="EMBL" id="SEKV01001159">
    <property type="protein sequence ID" value="TFY51550.1"/>
    <property type="molecule type" value="Genomic_DNA"/>
</dbReference>
<evidence type="ECO:0000256" key="1">
    <source>
        <dbReference type="SAM" id="MobiDB-lite"/>
    </source>
</evidence>
<proteinExistence type="predicted"/>